<keyword evidence="2" id="KW-1185">Reference proteome</keyword>
<evidence type="ECO:0008006" key="3">
    <source>
        <dbReference type="Google" id="ProtNLM"/>
    </source>
</evidence>
<sequence>MLIVLALLGMILLITIKPAANMVQRYQEKIFWQNLQHAWNKELSTLAQRKENGKVLFNDQKIIFYENNQEKTIIDIPSTLELYRGYRLHINQTGQMNGGTIVFNSKDHQRQYYLVIQLGWGKYYVKQTK</sequence>
<name>A0A0R1VM83_9LACO</name>
<accession>A0A0R1VM83</accession>
<dbReference type="PATRIC" id="fig|1423750.3.peg.265"/>
<dbReference type="EMBL" id="AZGB01000009">
    <property type="protein sequence ID" value="KRM06952.1"/>
    <property type="molecule type" value="Genomic_DNA"/>
</dbReference>
<evidence type="ECO:0000313" key="2">
    <source>
        <dbReference type="Proteomes" id="UP000051451"/>
    </source>
</evidence>
<reference evidence="1 2" key="1">
    <citation type="journal article" date="2015" name="Genome Announc.">
        <title>Expanding the biotechnology potential of lactobacilli through comparative genomics of 213 strains and associated genera.</title>
        <authorList>
            <person name="Sun Z."/>
            <person name="Harris H.M."/>
            <person name="McCann A."/>
            <person name="Guo C."/>
            <person name="Argimon S."/>
            <person name="Zhang W."/>
            <person name="Yang X."/>
            <person name="Jeffery I.B."/>
            <person name="Cooney J.C."/>
            <person name="Kagawa T.F."/>
            <person name="Liu W."/>
            <person name="Song Y."/>
            <person name="Salvetti E."/>
            <person name="Wrobel A."/>
            <person name="Rasinkangas P."/>
            <person name="Parkhill J."/>
            <person name="Rea M.C."/>
            <person name="O'Sullivan O."/>
            <person name="Ritari J."/>
            <person name="Douillard F.P."/>
            <person name="Paul Ross R."/>
            <person name="Yang R."/>
            <person name="Briner A.E."/>
            <person name="Felis G.E."/>
            <person name="de Vos W.M."/>
            <person name="Barrangou R."/>
            <person name="Klaenhammer T.R."/>
            <person name="Caufield P.W."/>
            <person name="Cui Y."/>
            <person name="Zhang H."/>
            <person name="O'Toole P.W."/>
        </authorList>
    </citation>
    <scope>NUCLEOTIDE SEQUENCE [LARGE SCALE GENOMIC DNA]</scope>
    <source>
        <strain evidence="1 2">DSM 18630</strain>
    </source>
</reference>
<comment type="caution">
    <text evidence="1">The sequence shown here is derived from an EMBL/GenBank/DDBJ whole genome shotgun (WGS) entry which is preliminary data.</text>
</comment>
<evidence type="ECO:0000313" key="1">
    <source>
        <dbReference type="EMBL" id="KRM06952.1"/>
    </source>
</evidence>
<gene>
    <name evidence="1" type="ORF">FC89_GL000261</name>
</gene>
<proteinExistence type="predicted"/>
<dbReference type="AlphaFoldDB" id="A0A0R1VM83"/>
<dbReference type="STRING" id="1423750.FC89_GL000261"/>
<protein>
    <recommendedName>
        <fullName evidence="3">Competence protein ComGD</fullName>
    </recommendedName>
</protein>
<organism evidence="1 2">
    <name type="scientific">Liquorilactobacillus ghanensis DSM 18630</name>
    <dbReference type="NCBI Taxonomy" id="1423750"/>
    <lineage>
        <taxon>Bacteria</taxon>
        <taxon>Bacillati</taxon>
        <taxon>Bacillota</taxon>
        <taxon>Bacilli</taxon>
        <taxon>Lactobacillales</taxon>
        <taxon>Lactobacillaceae</taxon>
        <taxon>Liquorilactobacillus</taxon>
    </lineage>
</organism>
<dbReference type="Proteomes" id="UP000051451">
    <property type="component" value="Unassembled WGS sequence"/>
</dbReference>